<dbReference type="RefSeq" id="WP_129080386.1">
    <property type="nucleotide sequence ID" value="NZ_QOUX01000047.1"/>
</dbReference>
<gene>
    <name evidence="1" type="ORF">DS745_22095</name>
</gene>
<organism evidence="1 2">
    <name type="scientific">Anaerobacillus alkaliphilus</name>
    <dbReference type="NCBI Taxonomy" id="1548597"/>
    <lineage>
        <taxon>Bacteria</taxon>
        <taxon>Bacillati</taxon>
        <taxon>Bacillota</taxon>
        <taxon>Bacilli</taxon>
        <taxon>Bacillales</taxon>
        <taxon>Bacillaceae</taxon>
        <taxon>Anaerobacillus</taxon>
    </lineage>
</organism>
<evidence type="ECO:0000313" key="2">
    <source>
        <dbReference type="Proteomes" id="UP000290649"/>
    </source>
</evidence>
<accession>A0A4V1LFT5</accession>
<dbReference type="EMBL" id="QOUX01000047">
    <property type="protein sequence ID" value="RXI96409.1"/>
    <property type="molecule type" value="Genomic_DNA"/>
</dbReference>
<sequence length="157" mass="18547">MSKKLLGIIPLLFIGYFVFQNLSGNTDLMLTYLEESDELAHEYYFLLENEAQIDNEEELENFTRVVLIPSLEEIITKSEAYGETIEKEELKSVHMIHNDALKKHLEAEIAWVEGNENQAMELYGESDMLFFEYEEELNKLAKKWGVEIEWEEWEEEV</sequence>
<keyword evidence="2" id="KW-1185">Reference proteome</keyword>
<dbReference type="OrthoDB" id="2872712at2"/>
<dbReference type="Proteomes" id="UP000290649">
    <property type="component" value="Unassembled WGS sequence"/>
</dbReference>
<name>A0A4V1LFT5_9BACI</name>
<comment type="caution">
    <text evidence="1">The sequence shown here is derived from an EMBL/GenBank/DDBJ whole genome shotgun (WGS) entry which is preliminary data.</text>
</comment>
<proteinExistence type="predicted"/>
<evidence type="ECO:0000313" key="1">
    <source>
        <dbReference type="EMBL" id="RXI96409.1"/>
    </source>
</evidence>
<dbReference type="AlphaFoldDB" id="A0A4V1LFT5"/>
<protein>
    <submittedName>
        <fullName evidence="1">Uncharacterized protein</fullName>
    </submittedName>
</protein>
<reference evidence="1 2" key="1">
    <citation type="journal article" date="2019" name="Int. J. Syst. Evol. Microbiol.">
        <title>Anaerobacillus alkaliphilus sp. nov., a novel alkaliphilic and moderately halophilic bacterium.</title>
        <authorList>
            <person name="Borsodi A.K."/>
            <person name="Aszalos J.M."/>
            <person name="Bihari P."/>
            <person name="Nagy I."/>
            <person name="Schumann P."/>
            <person name="Sproer C."/>
            <person name="Kovacs A.L."/>
            <person name="Boka K."/>
            <person name="Dobosy P."/>
            <person name="Ovari M."/>
            <person name="Szili-Kovacs T."/>
            <person name="Toth E."/>
        </authorList>
    </citation>
    <scope>NUCLEOTIDE SEQUENCE [LARGE SCALE GENOMIC DNA]</scope>
    <source>
        <strain evidence="1 2">B16-10</strain>
    </source>
</reference>